<reference evidence="2 3" key="1">
    <citation type="journal article" date="2018" name="Elife">
        <title>Firefly genomes illuminate parallel origins of bioluminescence in beetles.</title>
        <authorList>
            <person name="Fallon T.R."/>
            <person name="Lower S.E."/>
            <person name="Chang C.H."/>
            <person name="Bessho-Uehara M."/>
            <person name="Martin G.J."/>
            <person name="Bewick A.J."/>
            <person name="Behringer M."/>
            <person name="Debat H.J."/>
            <person name="Wong I."/>
            <person name="Day J.C."/>
            <person name="Suvorov A."/>
            <person name="Silva C.J."/>
            <person name="Stanger-Hall K.F."/>
            <person name="Hall D.W."/>
            <person name="Schmitz R.J."/>
            <person name="Nelson D.R."/>
            <person name="Lewis S.M."/>
            <person name="Shigenobu S."/>
            <person name="Bybee S.M."/>
            <person name="Larracuente A.M."/>
            <person name="Oba Y."/>
            <person name="Weng J.K."/>
        </authorList>
    </citation>
    <scope>NUCLEOTIDE SEQUENCE [LARGE SCALE GENOMIC DNA]</scope>
    <source>
        <strain evidence="2">1611_PpyrPB1</strain>
        <tissue evidence="2">Whole body</tissue>
    </source>
</reference>
<dbReference type="InterPro" id="IPR052728">
    <property type="entry name" value="O2_lipid_transport_reg"/>
</dbReference>
<name>A0A5N4AN88_PHOPY</name>
<proteinExistence type="predicted"/>
<evidence type="ECO:0000259" key="1">
    <source>
        <dbReference type="SMART" id="SM00703"/>
    </source>
</evidence>
<protein>
    <recommendedName>
        <fullName evidence="1">Nose resistant-to-fluoxetine protein N-terminal domain-containing protein</fullName>
    </recommendedName>
</protein>
<dbReference type="InterPro" id="IPR006621">
    <property type="entry name" value="Nose-resist-to-fluoxetine_N"/>
</dbReference>
<sequence>MYPFSYMIFVTLFLFPRDNYGQIQSILDGSINIRKLLFSSEDPNTTRSYPVSEKCSNYLQLFSTAVLEKEIWALEMLDASSGVQSGILKGNLVNFGSYDECININAHTRLGVVNGKYCRVEVKINSQTAPDGLELDFVLKSYKTFNAPTPSLAVCVPDACSEKDVENLLRAMKMDPLVKEGACKTQYTKPPLDYKGKALLYVLT</sequence>
<dbReference type="SMART" id="SM00703">
    <property type="entry name" value="NRF"/>
    <property type="match status" value="1"/>
</dbReference>
<comment type="caution">
    <text evidence="2">The sequence shown here is derived from an EMBL/GenBank/DDBJ whole genome shotgun (WGS) entry which is preliminary data.</text>
</comment>
<dbReference type="AlphaFoldDB" id="A0A5N4AN88"/>
<keyword evidence="3" id="KW-1185">Reference proteome</keyword>
<gene>
    <name evidence="2" type="ORF">PPYR_06695</name>
</gene>
<feature type="domain" description="Nose resistant-to-fluoxetine protein N-terminal" evidence="1">
    <location>
        <begin position="52"/>
        <end position="185"/>
    </location>
</feature>
<organism evidence="2 3">
    <name type="scientific">Photinus pyralis</name>
    <name type="common">Common eastern firefly</name>
    <name type="synonym">Lampyris pyralis</name>
    <dbReference type="NCBI Taxonomy" id="7054"/>
    <lineage>
        <taxon>Eukaryota</taxon>
        <taxon>Metazoa</taxon>
        <taxon>Ecdysozoa</taxon>
        <taxon>Arthropoda</taxon>
        <taxon>Hexapoda</taxon>
        <taxon>Insecta</taxon>
        <taxon>Pterygota</taxon>
        <taxon>Neoptera</taxon>
        <taxon>Endopterygota</taxon>
        <taxon>Coleoptera</taxon>
        <taxon>Polyphaga</taxon>
        <taxon>Elateriformia</taxon>
        <taxon>Elateroidea</taxon>
        <taxon>Lampyridae</taxon>
        <taxon>Lampyrinae</taxon>
        <taxon>Photinus</taxon>
    </lineage>
</organism>
<accession>A0A5N4AN88</accession>
<evidence type="ECO:0000313" key="2">
    <source>
        <dbReference type="EMBL" id="KAB0798815.1"/>
    </source>
</evidence>
<dbReference type="Pfam" id="PF20146">
    <property type="entry name" value="NRF"/>
    <property type="match status" value="1"/>
</dbReference>
<dbReference type="InParanoid" id="A0A5N4AN88"/>
<dbReference type="PANTHER" id="PTHR11161">
    <property type="entry name" value="O-ACYLTRANSFERASE"/>
    <property type="match status" value="1"/>
</dbReference>
<evidence type="ECO:0000313" key="3">
    <source>
        <dbReference type="Proteomes" id="UP000327044"/>
    </source>
</evidence>
<dbReference type="Proteomes" id="UP000327044">
    <property type="component" value="Unassembled WGS sequence"/>
</dbReference>
<dbReference type="EMBL" id="VVIM01000005">
    <property type="protein sequence ID" value="KAB0798815.1"/>
    <property type="molecule type" value="Genomic_DNA"/>
</dbReference>
<dbReference type="PANTHER" id="PTHR11161:SF0">
    <property type="entry name" value="O-ACYLTRANSFERASE LIKE PROTEIN"/>
    <property type="match status" value="1"/>
</dbReference>